<comment type="caution">
    <text evidence="2">The sequence shown here is derived from an EMBL/GenBank/DDBJ whole genome shotgun (WGS) entry which is preliminary data.</text>
</comment>
<dbReference type="EMBL" id="JBANRG010000028">
    <property type="protein sequence ID" value="KAK7452639.1"/>
    <property type="molecule type" value="Genomic_DNA"/>
</dbReference>
<feature type="compositionally biased region" description="Low complexity" evidence="1">
    <location>
        <begin position="78"/>
        <end position="94"/>
    </location>
</feature>
<protein>
    <submittedName>
        <fullName evidence="2">Uncharacterized protein</fullName>
    </submittedName>
</protein>
<evidence type="ECO:0000313" key="3">
    <source>
        <dbReference type="Proteomes" id="UP001498398"/>
    </source>
</evidence>
<accession>A0ABR1J6R5</accession>
<proteinExistence type="predicted"/>
<organism evidence="2 3">
    <name type="scientific">Marasmiellus scandens</name>
    <dbReference type="NCBI Taxonomy" id="2682957"/>
    <lineage>
        <taxon>Eukaryota</taxon>
        <taxon>Fungi</taxon>
        <taxon>Dikarya</taxon>
        <taxon>Basidiomycota</taxon>
        <taxon>Agaricomycotina</taxon>
        <taxon>Agaricomycetes</taxon>
        <taxon>Agaricomycetidae</taxon>
        <taxon>Agaricales</taxon>
        <taxon>Marasmiineae</taxon>
        <taxon>Omphalotaceae</taxon>
        <taxon>Marasmiellus</taxon>
    </lineage>
</organism>
<feature type="region of interest" description="Disordered" evidence="1">
    <location>
        <begin position="123"/>
        <end position="148"/>
    </location>
</feature>
<evidence type="ECO:0000313" key="2">
    <source>
        <dbReference type="EMBL" id="KAK7452639.1"/>
    </source>
</evidence>
<name>A0ABR1J6R5_9AGAR</name>
<keyword evidence="3" id="KW-1185">Reference proteome</keyword>
<gene>
    <name evidence="2" type="ORF">VKT23_012038</name>
</gene>
<reference evidence="2 3" key="1">
    <citation type="submission" date="2024-01" db="EMBL/GenBank/DDBJ databases">
        <title>A draft genome for the cacao thread blight pathogen Marasmiellus scandens.</title>
        <authorList>
            <person name="Baruah I.K."/>
            <person name="Leung J."/>
            <person name="Bukari Y."/>
            <person name="Amoako-Attah I."/>
            <person name="Meinhardt L.W."/>
            <person name="Bailey B.A."/>
            <person name="Cohen S.P."/>
        </authorList>
    </citation>
    <scope>NUCLEOTIDE SEQUENCE [LARGE SCALE GENOMIC DNA]</scope>
    <source>
        <strain evidence="2 3">GH-19</strain>
    </source>
</reference>
<sequence length="280" mass="30529">MNVDMDGPTLDQNQPYFRTQCLKMNEKTKQYLFKRPGTPFKLLLLISSSEWERYENAYDEIEEIKAKSSAHSSQKVPSTTAASTSTISSATTSIEMPPTTVNSLSLIRGNSVSLAVRDPITSSRPVELSKRSRSDSLAVPTTPPQAKKTAVFTSPSREQVMGVLAFGGVQTARHSGGTNATTINGFFAPIPSVSFMDIIGGSSPFNRFDFDLSKIDALAILSVDFTFEAELGHGGFKTCHPATLYLTSSIRLMSATELVMKELYENKGTTGQVHFFLNSS</sequence>
<evidence type="ECO:0000256" key="1">
    <source>
        <dbReference type="SAM" id="MobiDB-lite"/>
    </source>
</evidence>
<feature type="region of interest" description="Disordered" evidence="1">
    <location>
        <begin position="66"/>
        <end position="95"/>
    </location>
</feature>
<dbReference type="Proteomes" id="UP001498398">
    <property type="component" value="Unassembled WGS sequence"/>
</dbReference>